<sequence>MIPTCARDGLWPIRSMLWIRSDLEAEQVPVPSADLTAVVLRLEGRAVMVVSVYVQGKNDEALTSAMELLRDLIDRFRDGTGNRTDVVLAGDFNRHDLLWGGDEVSASRQGEGQPIIDLMNDFGLSSLLPRGTKTWQRADEESTIDLVLASAELTDEVISCMIHPTEHGSDHRAIQTAFDIQVQERTFPQRLMLKNAPWIAITARVEDELRPLPWSVGVQAQADQLMRVVTKVLHDLTPQAQPPPYAKRWWTKDLTRLRQTYTYWRNQARAQRRAGQPQPNLEQRAKDAAKEYHDNVRKQKKSHWDDFVTDENNIWKVVKYLKPGVDMFDDKVPPLRRADGSIAKGKAEQGEELLSTFFPPLPTMIEPEAHGLLPANHFGARKRRSADQALVLLQERIYKAWRMGRVLSLVSFDVKGAYNGVCKERLLVRMKARGIPNRLVKWVNAFCSERTASVVVNGHTSEQQALAQAGLPQGSPLSPVAFLFFNADLVQRRISNNGGSIAFVDDYSAWVTGPTAESNRDGIQSIIDDALEWEKRSGATFEVDKTSVIHFTRIAERDSDSPFAIRGNDVKPKDNVKLLGVILDQALRFKEHIAGIAAKGLSAAMCLKRLKMASPQMARQLFTATVAPTMDYASNVWSHACKTKEATWIERAQRVGAQAVTGGFRTVATAVAEAEAGVQSFRERHAQAAAKFWIRMRTLPNTHPLTSVRLKLHRRYASPMQKLASAMSRLDTRRVEVIHEFALAPWDERVQATYETNRLEVLTSDDPEDITIATSSSQRKGKVGFGGVVRDTSRDSADGVLASYSVTLGPSDEKRATRDECVAEAAKFQARSTTLRLLLNRQTRVRQIPEGVGKYSKRIDKALPGKHTRKLYDELTRKESEVLVQLRTGKSRLNSYLCKIGAVELDECLCGQSAETVGHFLFRCRKWTVQREIMRRYAGGKMGDLSFFLGGKAELDDDKWQPDMGAVRATIQFALATKRFTFNLADRASVAEDAEDPSNHAEVIEIATHAGKNEELVKYLRMARKTMLLVLQVQMTAVSPLPSKWPWIRRIKTAVDKTELTSEDEEEPFKSALTLKFNTVRTYGNAITRLWAEQRTRRINGQMLNPSPHPRGFANKAIYRYLLRQTHEKGQHTRCAWGLKEKACGLRTSVDFLFGNHMLLRSSNRRPIELADCFCLQCPNEGVQVHNNPTYAFVVVMNQGKTNQNGRIEYGACLRHRDPYACLVGQLAFWLFFRWQVEREPFPDFSRPEKWYNIKILRQQKDRPTAELSYQTSHAWTRRLYSHVGIKTSKASHAPRVAATQNADMAGVPEAQIRRAGRWNMGDSMIGCYLTSLPYAFMRASADFSPEWAGSYFIPRSTVLPSAWLRSQIWPQADFWFQAFKDPSHEMTEVFENKATGAFIELLGWLRVVLLQDAPFLERDFPYHPVFKDPIFKTDEYKNFAASVLCASEEPREDSQAELIQKAIPAIAEKVRGVEAGIYSLKKTVETEVLSLKAEVTRLKDEIQERNKAEITIVTTISPFGRTHRQTVRYEQQQGIPTSSQRRQSSSPETRAPVATRAPTVITTTTDAVRMDGPAAATDLYEQYISTDRLHDEEAGYDEVIAYWLSRYDSQRDLARFALDLLAVSPMSDECERLFSSAKLGVVDRRGRLKEDILEACECLRAWYGKPQADDSEDSEDSGNESE</sequence>
<dbReference type="SUPFAM" id="SSF53098">
    <property type="entry name" value="Ribonuclease H-like"/>
    <property type="match status" value="1"/>
</dbReference>
<dbReference type="Proteomes" id="UP000054481">
    <property type="component" value="Unassembled WGS sequence"/>
</dbReference>
<dbReference type="PANTHER" id="PTHR33481:SF1">
    <property type="entry name" value="ENDONUCLEASE_EXONUCLEASE_PHOSPHATASE DOMAIN-CONTAINING PROTEIN-RELATED"/>
    <property type="match status" value="1"/>
</dbReference>
<dbReference type="InterPro" id="IPR012337">
    <property type="entry name" value="RNaseH-like_sf"/>
</dbReference>
<dbReference type="InterPro" id="IPR008906">
    <property type="entry name" value="HATC_C_dom"/>
</dbReference>
<dbReference type="InterPro" id="IPR038279">
    <property type="entry name" value="Ndc10_dom2_sf"/>
</dbReference>
<feature type="domain" description="Reverse transcriptase" evidence="5">
    <location>
        <begin position="346"/>
        <end position="583"/>
    </location>
</feature>
<gene>
    <name evidence="6" type="ORF">HIM_10575</name>
</gene>
<dbReference type="GO" id="GO:0046983">
    <property type="term" value="F:protein dimerization activity"/>
    <property type="evidence" value="ECO:0007669"/>
    <property type="project" value="InterPro"/>
</dbReference>
<keyword evidence="7" id="KW-1185">Reference proteome</keyword>
<dbReference type="SUPFAM" id="SSF56672">
    <property type="entry name" value="DNA/RNA polymerases"/>
    <property type="match status" value="1"/>
</dbReference>
<protein>
    <recommendedName>
        <fullName evidence="5">Reverse transcriptase domain-containing protein</fullName>
    </recommendedName>
</protein>
<dbReference type="GO" id="GO:0003824">
    <property type="term" value="F:catalytic activity"/>
    <property type="evidence" value="ECO:0007669"/>
    <property type="project" value="InterPro"/>
</dbReference>
<evidence type="ECO:0000256" key="1">
    <source>
        <dbReference type="ARBA" id="ARBA00004173"/>
    </source>
</evidence>
<dbReference type="Gene3D" id="3.60.10.10">
    <property type="entry name" value="Endonuclease/exonuclease/phosphatase"/>
    <property type="match status" value="1"/>
</dbReference>
<dbReference type="SUPFAM" id="SSF56219">
    <property type="entry name" value="DNase I-like"/>
    <property type="match status" value="1"/>
</dbReference>
<name>A0A0F8A240_9HYPO</name>
<dbReference type="PROSITE" id="PS50878">
    <property type="entry name" value="RT_POL"/>
    <property type="match status" value="1"/>
</dbReference>
<dbReference type="GO" id="GO:0003677">
    <property type="term" value="F:DNA binding"/>
    <property type="evidence" value="ECO:0007669"/>
    <property type="project" value="InterPro"/>
</dbReference>
<dbReference type="Pfam" id="PF16787">
    <property type="entry name" value="NDC10_II"/>
    <property type="match status" value="1"/>
</dbReference>
<dbReference type="InterPro" id="IPR000477">
    <property type="entry name" value="RT_dom"/>
</dbReference>
<dbReference type="Pfam" id="PF05699">
    <property type="entry name" value="Dimer_Tnp_hAT"/>
    <property type="match status" value="1"/>
</dbReference>
<dbReference type="InterPro" id="IPR031872">
    <property type="entry name" value="NDC10_II"/>
</dbReference>
<dbReference type="Gene3D" id="1.10.443.20">
    <property type="entry name" value="Centromere DNA-binding protein complex CBF3 subunit, domain 2"/>
    <property type="match status" value="1"/>
</dbReference>
<dbReference type="Pfam" id="PF14529">
    <property type="entry name" value="Exo_endo_phos_2"/>
    <property type="match status" value="1"/>
</dbReference>
<evidence type="ECO:0000256" key="4">
    <source>
        <dbReference type="SAM" id="MobiDB-lite"/>
    </source>
</evidence>
<organism evidence="6 7">
    <name type="scientific">Hirsutella minnesotensis 3608</name>
    <dbReference type="NCBI Taxonomy" id="1043627"/>
    <lineage>
        <taxon>Eukaryota</taxon>
        <taxon>Fungi</taxon>
        <taxon>Dikarya</taxon>
        <taxon>Ascomycota</taxon>
        <taxon>Pezizomycotina</taxon>
        <taxon>Sordariomycetes</taxon>
        <taxon>Hypocreomycetidae</taxon>
        <taxon>Hypocreales</taxon>
        <taxon>Ophiocordycipitaceae</taxon>
        <taxon>Hirsutella</taxon>
    </lineage>
</organism>
<evidence type="ECO:0000256" key="3">
    <source>
        <dbReference type="SAM" id="Coils"/>
    </source>
</evidence>
<evidence type="ECO:0000256" key="2">
    <source>
        <dbReference type="ARBA" id="ARBA00023128"/>
    </source>
</evidence>
<comment type="subcellular location">
    <subcellularLocation>
        <location evidence="1">Mitochondrion</location>
    </subcellularLocation>
</comment>
<dbReference type="Pfam" id="PF00078">
    <property type="entry name" value="RVT_1"/>
    <property type="match status" value="1"/>
</dbReference>
<dbReference type="InterPro" id="IPR005135">
    <property type="entry name" value="Endo/exonuclease/phosphatase"/>
</dbReference>
<dbReference type="CDD" id="cd01650">
    <property type="entry name" value="RT_nLTR_like"/>
    <property type="match status" value="1"/>
</dbReference>
<dbReference type="EMBL" id="KQ030655">
    <property type="protein sequence ID" value="KJZ70024.1"/>
    <property type="molecule type" value="Genomic_DNA"/>
</dbReference>
<feature type="compositionally biased region" description="Low complexity" evidence="4">
    <location>
        <begin position="1539"/>
        <end position="1555"/>
    </location>
</feature>
<evidence type="ECO:0000313" key="6">
    <source>
        <dbReference type="EMBL" id="KJZ70024.1"/>
    </source>
</evidence>
<keyword evidence="3" id="KW-0175">Coiled coil</keyword>
<feature type="region of interest" description="Disordered" evidence="4">
    <location>
        <begin position="1529"/>
        <end position="1555"/>
    </location>
</feature>
<evidence type="ECO:0000259" key="5">
    <source>
        <dbReference type="PROSITE" id="PS50878"/>
    </source>
</evidence>
<evidence type="ECO:0000313" key="7">
    <source>
        <dbReference type="Proteomes" id="UP000054481"/>
    </source>
</evidence>
<dbReference type="OrthoDB" id="4927418at2759"/>
<dbReference type="InterPro" id="IPR036691">
    <property type="entry name" value="Endo/exonu/phosph_ase_sf"/>
</dbReference>
<reference evidence="6 7" key="1">
    <citation type="journal article" date="2014" name="Genome Biol. Evol.">
        <title>Comparative genomics and transcriptomics analyses reveal divergent lifestyle features of nematode endoparasitic fungus Hirsutella minnesotensis.</title>
        <authorList>
            <person name="Lai Y."/>
            <person name="Liu K."/>
            <person name="Zhang X."/>
            <person name="Zhang X."/>
            <person name="Li K."/>
            <person name="Wang N."/>
            <person name="Shu C."/>
            <person name="Wu Y."/>
            <person name="Wang C."/>
            <person name="Bushley K.E."/>
            <person name="Xiang M."/>
            <person name="Liu X."/>
        </authorList>
    </citation>
    <scope>NUCLEOTIDE SEQUENCE [LARGE SCALE GENOMIC DNA]</scope>
    <source>
        <strain evidence="6 7">3608</strain>
    </source>
</reference>
<dbReference type="PANTHER" id="PTHR33481">
    <property type="entry name" value="REVERSE TRANSCRIPTASE"/>
    <property type="match status" value="1"/>
</dbReference>
<dbReference type="GO" id="GO:0005739">
    <property type="term" value="C:mitochondrion"/>
    <property type="evidence" value="ECO:0007669"/>
    <property type="project" value="UniProtKB-SubCell"/>
</dbReference>
<keyword evidence="2" id="KW-0496">Mitochondrion</keyword>
<feature type="compositionally biased region" description="Polar residues" evidence="4">
    <location>
        <begin position="1529"/>
        <end position="1538"/>
    </location>
</feature>
<proteinExistence type="predicted"/>
<dbReference type="InterPro" id="IPR043502">
    <property type="entry name" value="DNA/RNA_pol_sf"/>
</dbReference>
<accession>A0A0F8A240</accession>
<feature type="coiled-coil region" evidence="3">
    <location>
        <begin position="1482"/>
        <end position="1509"/>
    </location>
</feature>